<feature type="transmembrane region" description="Helical" evidence="2">
    <location>
        <begin position="187"/>
        <end position="203"/>
    </location>
</feature>
<feature type="transmembrane region" description="Helical" evidence="2">
    <location>
        <begin position="157"/>
        <end position="175"/>
    </location>
</feature>
<dbReference type="AlphaFoldDB" id="A0A1E5GGT7"/>
<feature type="transmembrane region" description="Helical" evidence="2">
    <location>
        <begin position="64"/>
        <end position="85"/>
    </location>
</feature>
<keyword evidence="5" id="KW-1185">Reference proteome</keyword>
<evidence type="ECO:0000259" key="3">
    <source>
        <dbReference type="Pfam" id="PF02517"/>
    </source>
</evidence>
<feature type="transmembrane region" description="Helical" evidence="2">
    <location>
        <begin position="130"/>
        <end position="151"/>
    </location>
</feature>
<feature type="transmembrane region" description="Helical" evidence="2">
    <location>
        <begin position="97"/>
        <end position="118"/>
    </location>
</feature>
<keyword evidence="2" id="KW-0812">Transmembrane</keyword>
<dbReference type="STRING" id="903984.BCR21_06385"/>
<comment type="caution">
    <text evidence="4">The sequence shown here is derived from an EMBL/GenBank/DDBJ whole genome shotgun (WGS) entry which is preliminary data.</text>
</comment>
<keyword evidence="2" id="KW-0472">Membrane</keyword>
<name>A0A1E5GGT7_9ENTE</name>
<reference evidence="5" key="1">
    <citation type="submission" date="2016-09" db="EMBL/GenBank/DDBJ databases">
        <authorList>
            <person name="Gulvik C.A."/>
        </authorList>
    </citation>
    <scope>NUCLEOTIDE SEQUENCE [LARGE SCALE GENOMIC DNA]</scope>
    <source>
        <strain evidence="5">DSM 23328</strain>
    </source>
</reference>
<evidence type="ECO:0000313" key="5">
    <source>
        <dbReference type="Proteomes" id="UP000094068"/>
    </source>
</evidence>
<evidence type="ECO:0000256" key="1">
    <source>
        <dbReference type="ARBA" id="ARBA00009067"/>
    </source>
</evidence>
<feature type="transmembrane region" description="Helical" evidence="2">
    <location>
        <begin position="7"/>
        <end position="27"/>
    </location>
</feature>
<dbReference type="OrthoDB" id="2990933at2"/>
<dbReference type="EMBL" id="MIJZ01000012">
    <property type="protein sequence ID" value="OEG11857.1"/>
    <property type="molecule type" value="Genomic_DNA"/>
</dbReference>
<comment type="similarity">
    <text evidence="1">Belongs to the UPF0177 family.</text>
</comment>
<feature type="domain" description="CAAX prenyl protease 2/Lysostaphin resistance protein A-like" evidence="3">
    <location>
        <begin position="101"/>
        <end position="199"/>
    </location>
</feature>
<protein>
    <recommendedName>
        <fullName evidence="3">CAAX prenyl protease 2/Lysostaphin resistance protein A-like domain-containing protein</fullName>
    </recommendedName>
</protein>
<dbReference type="GO" id="GO:0080120">
    <property type="term" value="P:CAAX-box protein maturation"/>
    <property type="evidence" value="ECO:0007669"/>
    <property type="project" value="UniProtKB-ARBA"/>
</dbReference>
<keyword evidence="2" id="KW-1133">Transmembrane helix</keyword>
<dbReference type="Proteomes" id="UP000094068">
    <property type="component" value="Unassembled WGS sequence"/>
</dbReference>
<dbReference type="InterPro" id="IPR003675">
    <property type="entry name" value="Rce1/LyrA-like_dom"/>
</dbReference>
<evidence type="ECO:0000313" key="4">
    <source>
        <dbReference type="EMBL" id="OEG11857.1"/>
    </source>
</evidence>
<organism evidence="4 5">
    <name type="scientific">Enterococcus ureasiticus</name>
    <dbReference type="NCBI Taxonomy" id="903984"/>
    <lineage>
        <taxon>Bacteria</taxon>
        <taxon>Bacillati</taxon>
        <taxon>Bacillota</taxon>
        <taxon>Bacilli</taxon>
        <taxon>Lactobacillales</taxon>
        <taxon>Enterococcaceae</taxon>
        <taxon>Enterococcus</taxon>
    </lineage>
</organism>
<dbReference type="RefSeq" id="WP_069645710.1">
    <property type="nucleotide sequence ID" value="NZ_MIJZ01000012.1"/>
</dbReference>
<accession>A0A1E5GGT7</accession>
<dbReference type="Pfam" id="PF02517">
    <property type="entry name" value="Rce1-like"/>
    <property type="match status" value="1"/>
</dbReference>
<feature type="transmembrane region" description="Helical" evidence="2">
    <location>
        <begin position="33"/>
        <end position="52"/>
    </location>
</feature>
<gene>
    <name evidence="4" type="ORF">BCR21_06385</name>
</gene>
<proteinExistence type="inferred from homology"/>
<evidence type="ECO:0000256" key="2">
    <source>
        <dbReference type="SAM" id="Phobius"/>
    </source>
</evidence>
<sequence>MKKNEPLHSSTIGLVGGAILMLIGFWALMTFSWAWWGLFVGGALAWILAFGKESKSAFRAPHKLWVIPVAVLSYFVIGLVIGLLSKTLGFNWAASPASGHLGAIILMLPFMLMGEELLGIGILEAAQSKGLSLIASTLLSALVFGLMHIPAYWDGSWFSTVAHVLLLQGVARLILNIAYLKMGRSIWGSWIAHVLIDLIALSVM</sequence>
<dbReference type="GO" id="GO:0004175">
    <property type="term" value="F:endopeptidase activity"/>
    <property type="evidence" value="ECO:0007669"/>
    <property type="project" value="UniProtKB-ARBA"/>
</dbReference>